<dbReference type="RefSeq" id="WP_144304025.1">
    <property type="nucleotide sequence ID" value="NZ_QMIE01000016.1"/>
</dbReference>
<dbReference type="AlphaFoldDB" id="A0A7M3MBH7"/>
<organism evidence="1 2">
    <name type="scientific">Oceanidesulfovibrio indonesiensis</name>
    <dbReference type="NCBI Taxonomy" id="54767"/>
    <lineage>
        <taxon>Bacteria</taxon>
        <taxon>Pseudomonadati</taxon>
        <taxon>Thermodesulfobacteriota</taxon>
        <taxon>Desulfovibrionia</taxon>
        <taxon>Desulfovibrionales</taxon>
        <taxon>Desulfovibrionaceae</taxon>
        <taxon>Oceanidesulfovibrio</taxon>
    </lineage>
</organism>
<protein>
    <recommendedName>
        <fullName evidence="3">Tetratricopeptide repeat protein</fullName>
    </recommendedName>
</protein>
<dbReference type="PANTHER" id="PTHR15544:SF0">
    <property type="entry name" value="TETRATRICOPEPTIDE REPEAT PROTEIN 33"/>
    <property type="match status" value="1"/>
</dbReference>
<gene>
    <name evidence="1" type="ORF">DPQ33_14990</name>
</gene>
<dbReference type="InterPro" id="IPR011990">
    <property type="entry name" value="TPR-like_helical_dom_sf"/>
</dbReference>
<dbReference type="Pfam" id="PF12895">
    <property type="entry name" value="ANAPC3"/>
    <property type="match status" value="1"/>
</dbReference>
<evidence type="ECO:0000313" key="1">
    <source>
        <dbReference type="EMBL" id="TVM15508.1"/>
    </source>
</evidence>
<dbReference type="OrthoDB" id="5448387at2"/>
<proteinExistence type="predicted"/>
<dbReference type="PANTHER" id="PTHR15544">
    <property type="entry name" value="OSMOSIS RESPONSIVE FACTOR"/>
    <property type="match status" value="1"/>
</dbReference>
<dbReference type="Proteomes" id="UP000448292">
    <property type="component" value="Unassembled WGS sequence"/>
</dbReference>
<dbReference type="SUPFAM" id="SSF48452">
    <property type="entry name" value="TPR-like"/>
    <property type="match status" value="1"/>
</dbReference>
<evidence type="ECO:0008006" key="3">
    <source>
        <dbReference type="Google" id="ProtNLM"/>
    </source>
</evidence>
<dbReference type="Gene3D" id="1.25.40.10">
    <property type="entry name" value="Tetratricopeptide repeat domain"/>
    <property type="match status" value="1"/>
</dbReference>
<comment type="caution">
    <text evidence="1">The sequence shown here is derived from an EMBL/GenBank/DDBJ whole genome shotgun (WGS) entry which is preliminary data.</text>
</comment>
<sequence>MKEAFENLARAKGYYHRHDILRAMAVFAQGLKQATDSSMFGTEKMRFTGQAQEIVQLLNRTDEVRTHHPGGLEYSSGNEKTLFIAVVQLLKKLQDEAARASEKETEARKLQIDRLLIRGTRQLQTKNVKEALESFREAAALYVDEHVLFTIIGTRLVDAGLYKPAITFLSKAIQVDDNNDNAYLALARARMALGEPDQACVILQNAWRQLDRPSLDMALLFAESALAAGKIKTAKAAAAKALDIDPLSAKAKKLIKKIG</sequence>
<dbReference type="InterPro" id="IPR052658">
    <property type="entry name" value="TPR-containing"/>
</dbReference>
<keyword evidence="2" id="KW-1185">Reference proteome</keyword>
<evidence type="ECO:0000313" key="2">
    <source>
        <dbReference type="Proteomes" id="UP000448292"/>
    </source>
</evidence>
<accession>A0A7M3MBH7</accession>
<dbReference type="EMBL" id="QMIE01000016">
    <property type="protein sequence ID" value="TVM15508.1"/>
    <property type="molecule type" value="Genomic_DNA"/>
</dbReference>
<name>A0A7M3MBH7_9BACT</name>
<reference evidence="1 2" key="1">
    <citation type="submission" date="2018-06" db="EMBL/GenBank/DDBJ databases">
        <title>Complete genome of Desulfovibrio indonesiensis P37SLT.</title>
        <authorList>
            <person name="Crispim J.S."/>
            <person name="Vidigal P.M.P."/>
            <person name="Silva L.C.F."/>
            <person name="Laguardia C.N."/>
            <person name="Araujo L.C."/>
            <person name="Dias R.S."/>
            <person name="Sousa M.P."/>
            <person name="Paula S.O."/>
            <person name="Silva C."/>
        </authorList>
    </citation>
    <scope>NUCLEOTIDE SEQUENCE [LARGE SCALE GENOMIC DNA]</scope>
    <source>
        <strain evidence="1 2">P37SLT</strain>
    </source>
</reference>